<sequence length="267" mass="31503">MLENKINELLESVSVGLQESLLTDSISLREYNRQTVDYYNVYNEICKNEFDFRIVLESNTGITVKPENVIKYLKWKLKLKNWQFTVNSDYNNVPSVQAEYKNDKAIFINIPTINKNESIIKEILERFGYYWSNSYKSKGKAQGVNWVVMVFYPLYLDNINDKVKKYKYIYHITEEKNVDDILTNGFIPFSKSPRFNYPNICHFFIGDKEEAKLFVLELERDNNADYVLFTLDTSKIDNDFYPDPNIRNGVITKDTVSPETIVKYEKI</sequence>
<dbReference type="EMBL" id="OR769222">
    <property type="protein sequence ID" value="WQJ53208.1"/>
    <property type="molecule type" value="Genomic_DNA"/>
</dbReference>
<reference evidence="1 2" key="1">
    <citation type="submission" date="2023-11" db="EMBL/GenBank/DDBJ databases">
        <authorList>
            <person name="Cook R."/>
            <person name="Crisci M."/>
            <person name="Pye H."/>
            <person name="Adriaenssens E."/>
            <person name="Santini J."/>
        </authorList>
    </citation>
    <scope>NUCLEOTIDE SEQUENCE [LARGE SCALE GENOMIC DNA]</scope>
    <source>
        <strain evidence="1">Lak_Megaphage_RVC_JS4_GC31</strain>
    </source>
</reference>
<protein>
    <submittedName>
        <fullName evidence="1">Uncharacterized protein</fullName>
    </submittedName>
</protein>
<accession>A0ABZ0Z1Y7</accession>
<evidence type="ECO:0000313" key="1">
    <source>
        <dbReference type="EMBL" id="WQJ53208.1"/>
    </source>
</evidence>
<organism evidence="1 2">
    <name type="scientific">phage Lak_Megaphage_RVC_JS4_GC31</name>
    <dbReference type="NCBI Taxonomy" id="3109228"/>
    <lineage>
        <taxon>Viruses</taxon>
        <taxon>Duplodnaviria</taxon>
        <taxon>Heunggongvirae</taxon>
        <taxon>Uroviricota</taxon>
        <taxon>Caudoviricetes</taxon>
        <taxon>Caudoviricetes code 15 clade</taxon>
    </lineage>
</organism>
<evidence type="ECO:0000313" key="2">
    <source>
        <dbReference type="Proteomes" id="UP001349343"/>
    </source>
</evidence>
<dbReference type="Proteomes" id="UP001349343">
    <property type="component" value="Segment"/>
</dbReference>
<name>A0ABZ0Z1Y7_9CAUD</name>
<keyword evidence="2" id="KW-1185">Reference proteome</keyword>
<proteinExistence type="predicted"/>